<proteinExistence type="predicted"/>
<evidence type="ECO:0000313" key="1">
    <source>
        <dbReference type="EMBL" id="KAK3782222.1"/>
    </source>
</evidence>
<dbReference type="Proteomes" id="UP001283361">
    <property type="component" value="Unassembled WGS sequence"/>
</dbReference>
<protein>
    <submittedName>
        <fullName evidence="1">Uncharacterized protein</fullName>
    </submittedName>
</protein>
<accession>A0AAE1DTL1</accession>
<evidence type="ECO:0000313" key="2">
    <source>
        <dbReference type="Proteomes" id="UP001283361"/>
    </source>
</evidence>
<name>A0AAE1DTL1_9GAST</name>
<gene>
    <name evidence="1" type="ORF">RRG08_018588</name>
</gene>
<reference evidence="1" key="1">
    <citation type="journal article" date="2023" name="G3 (Bethesda)">
        <title>A reference genome for the long-term kleptoplast-retaining sea slug Elysia crispata morphotype clarki.</title>
        <authorList>
            <person name="Eastman K.E."/>
            <person name="Pendleton A.L."/>
            <person name="Shaikh M.A."/>
            <person name="Suttiyut T."/>
            <person name="Ogas R."/>
            <person name="Tomko P."/>
            <person name="Gavelis G."/>
            <person name="Widhalm J.R."/>
            <person name="Wisecaver J.H."/>
        </authorList>
    </citation>
    <scope>NUCLEOTIDE SEQUENCE</scope>
    <source>
        <strain evidence="1">ECLA1</strain>
    </source>
</reference>
<sequence length="220" mass="24461">MLKVSSPFLDSVLAPEFRFRNVSNVTTRLNELSVHTTTSLVNELCLGQTGLELVILSISVPLRYVRELGHTDFTLWSRNWVTQTSLSGLGNAPHRPHSLVKELGQTDFTLWSRNCATQTNWATQTSPSGLRTGSHRLHSPIWELGLTDYALWSGNWATQTKSPCELDFSSGNRTTLENFRDGFKPVIKHRPSLEAVSSEADWTLQAQPSKAITVAAAPRS</sequence>
<organism evidence="1 2">
    <name type="scientific">Elysia crispata</name>
    <name type="common">lettuce slug</name>
    <dbReference type="NCBI Taxonomy" id="231223"/>
    <lineage>
        <taxon>Eukaryota</taxon>
        <taxon>Metazoa</taxon>
        <taxon>Spiralia</taxon>
        <taxon>Lophotrochozoa</taxon>
        <taxon>Mollusca</taxon>
        <taxon>Gastropoda</taxon>
        <taxon>Heterobranchia</taxon>
        <taxon>Euthyneura</taxon>
        <taxon>Panpulmonata</taxon>
        <taxon>Sacoglossa</taxon>
        <taxon>Placobranchoidea</taxon>
        <taxon>Plakobranchidae</taxon>
        <taxon>Elysia</taxon>
    </lineage>
</organism>
<dbReference type="AlphaFoldDB" id="A0AAE1DTL1"/>
<keyword evidence="2" id="KW-1185">Reference proteome</keyword>
<comment type="caution">
    <text evidence="1">The sequence shown here is derived from an EMBL/GenBank/DDBJ whole genome shotgun (WGS) entry which is preliminary data.</text>
</comment>
<dbReference type="EMBL" id="JAWDGP010002526">
    <property type="protein sequence ID" value="KAK3782222.1"/>
    <property type="molecule type" value="Genomic_DNA"/>
</dbReference>